<feature type="domain" description="Beta-lactamase-related" evidence="1">
    <location>
        <begin position="10"/>
        <end position="314"/>
    </location>
</feature>
<evidence type="ECO:0000313" key="2">
    <source>
        <dbReference type="EMBL" id="MCH7322646.1"/>
    </source>
</evidence>
<dbReference type="Gene3D" id="3.40.710.10">
    <property type="entry name" value="DD-peptidase/beta-lactamase superfamily"/>
    <property type="match status" value="1"/>
</dbReference>
<evidence type="ECO:0000259" key="1">
    <source>
        <dbReference type="Pfam" id="PF00144"/>
    </source>
</evidence>
<dbReference type="EMBL" id="JAKZFC010000004">
    <property type="protein sequence ID" value="MCH7322646.1"/>
    <property type="molecule type" value="Genomic_DNA"/>
</dbReference>
<sequence length="330" mass="37146">MVKEIIKAVENTYKTLNCTGAALILYQNNELKIEKYWGYQSAKEDARAVQADTKFHLASCRKSYVAFAVAYALHGGFIRSLDDEILQYLPSNQQLTVYKGTTIRHLVTHSHGLNDNTGEVIREFNSGTSWAYRGINVELISQIIQHSTKRTIAEILQTEVFLPLSLKETNWHNTYDKTFVEVIGIDTNPHWSASQNVDGSKMNMYASARDFAQWGLLHINEGSYDGQAIINPELLKLATTIQSPRFSNKELPENGIFWFVKGSQVAASEIGENVPNDAYQILGYTTVTLLVIPSENIVAVRAFNSFGNPKGYDYLRDVKDFGNVIVQCFQ</sequence>
<dbReference type="SUPFAM" id="SSF56601">
    <property type="entry name" value="beta-lactamase/transpeptidase-like"/>
    <property type="match status" value="1"/>
</dbReference>
<accession>A0ABS9UE81</accession>
<dbReference type="InterPro" id="IPR012338">
    <property type="entry name" value="Beta-lactam/transpept-like"/>
</dbReference>
<comment type="caution">
    <text evidence="2">The sequence shown here is derived from an EMBL/GenBank/DDBJ whole genome shotgun (WGS) entry which is preliminary data.</text>
</comment>
<organism evidence="2 3">
    <name type="scientific">Solibacillus palustris</name>
    <dbReference type="NCBI Taxonomy" id="2908203"/>
    <lineage>
        <taxon>Bacteria</taxon>
        <taxon>Bacillati</taxon>
        <taxon>Bacillota</taxon>
        <taxon>Bacilli</taxon>
        <taxon>Bacillales</taxon>
        <taxon>Caryophanaceae</taxon>
        <taxon>Solibacillus</taxon>
    </lineage>
</organism>
<dbReference type="Proteomes" id="UP001316087">
    <property type="component" value="Unassembled WGS sequence"/>
</dbReference>
<evidence type="ECO:0000313" key="3">
    <source>
        <dbReference type="Proteomes" id="UP001316087"/>
    </source>
</evidence>
<name>A0ABS9UE81_9BACL</name>
<dbReference type="RefSeq" id="WP_241369712.1">
    <property type="nucleotide sequence ID" value="NZ_JAKZFC010000004.1"/>
</dbReference>
<keyword evidence="3" id="KW-1185">Reference proteome</keyword>
<dbReference type="InterPro" id="IPR050789">
    <property type="entry name" value="Diverse_Enzym_Activities"/>
</dbReference>
<proteinExistence type="predicted"/>
<reference evidence="2 3" key="1">
    <citation type="submission" date="2022-03" db="EMBL/GenBank/DDBJ databases">
        <authorList>
            <person name="Jo J.-H."/>
            <person name="Im W.-T."/>
        </authorList>
    </citation>
    <scope>NUCLEOTIDE SEQUENCE [LARGE SCALE GENOMIC DNA]</scope>
    <source>
        <strain evidence="2 3">MA9</strain>
    </source>
</reference>
<dbReference type="Pfam" id="PF00144">
    <property type="entry name" value="Beta-lactamase"/>
    <property type="match status" value="1"/>
</dbReference>
<gene>
    <name evidence="2" type="ORF">LZ480_12160</name>
</gene>
<dbReference type="InterPro" id="IPR001466">
    <property type="entry name" value="Beta-lactam-related"/>
</dbReference>
<protein>
    <submittedName>
        <fullName evidence="2">Beta-lactamase family protein</fullName>
    </submittedName>
</protein>
<dbReference type="PANTHER" id="PTHR43283:SF7">
    <property type="entry name" value="BETA-LACTAMASE-RELATED DOMAIN-CONTAINING PROTEIN"/>
    <property type="match status" value="1"/>
</dbReference>
<dbReference type="PANTHER" id="PTHR43283">
    <property type="entry name" value="BETA-LACTAMASE-RELATED"/>
    <property type="match status" value="1"/>
</dbReference>